<dbReference type="CDD" id="cd00209">
    <property type="entry name" value="DHFR"/>
    <property type="match status" value="1"/>
</dbReference>
<evidence type="ECO:0000256" key="9">
    <source>
        <dbReference type="RuleBase" id="RU004474"/>
    </source>
</evidence>
<gene>
    <name evidence="11" type="primary">folA</name>
    <name evidence="11" type="ORF">ABUE30_17040</name>
</gene>
<dbReference type="PANTHER" id="PTHR48069">
    <property type="entry name" value="DIHYDROFOLATE REDUCTASE"/>
    <property type="match status" value="1"/>
</dbReference>
<keyword evidence="12" id="KW-1185">Reference proteome</keyword>
<comment type="catalytic activity">
    <reaction evidence="8">
        <text>(6S)-5,6,7,8-tetrahydrofolate + NADP(+) = 7,8-dihydrofolate + NADPH + H(+)</text>
        <dbReference type="Rhea" id="RHEA:15009"/>
        <dbReference type="ChEBI" id="CHEBI:15378"/>
        <dbReference type="ChEBI" id="CHEBI:57451"/>
        <dbReference type="ChEBI" id="CHEBI:57453"/>
        <dbReference type="ChEBI" id="CHEBI:57783"/>
        <dbReference type="ChEBI" id="CHEBI:58349"/>
        <dbReference type="EC" id="1.5.1.3"/>
    </reaction>
</comment>
<comment type="function">
    <text evidence="7 8">Key enzyme in folate metabolism. Catalyzes an essential reaction for de novo glycine and purine synthesis, and for DNA precursor synthesis.</text>
</comment>
<dbReference type="PRINTS" id="PR00070">
    <property type="entry name" value="DHFR"/>
</dbReference>
<reference evidence="11 12" key="1">
    <citation type="journal article" date="2013" name="Int. J. Syst. Evol. Microbiol.">
        <title>Celerinatantimonas yamalensis sp. nov., a cold-adapted diazotrophic bacterium from a cold permafrost brine.</title>
        <authorList>
            <person name="Shcherbakova V."/>
            <person name="Chuvilskaya N."/>
            <person name="Rivkina E."/>
            <person name="Demidov N."/>
            <person name="Uchaeva V."/>
            <person name="Suetin S."/>
            <person name="Suzina N."/>
            <person name="Gilichinsky D."/>
        </authorList>
    </citation>
    <scope>NUCLEOTIDE SEQUENCE [LARGE SCALE GENOMIC DNA]</scope>
    <source>
        <strain evidence="11 12">C7</strain>
    </source>
</reference>
<dbReference type="SUPFAM" id="SSF53597">
    <property type="entry name" value="Dihydrofolate reductase-like"/>
    <property type="match status" value="1"/>
</dbReference>
<dbReference type="EC" id="1.5.1.3" evidence="3 8"/>
<dbReference type="InterPro" id="IPR012259">
    <property type="entry name" value="DHFR"/>
</dbReference>
<dbReference type="PANTHER" id="PTHR48069:SF3">
    <property type="entry name" value="DIHYDROFOLATE REDUCTASE"/>
    <property type="match status" value="1"/>
</dbReference>
<dbReference type="PROSITE" id="PS51330">
    <property type="entry name" value="DHFR_2"/>
    <property type="match status" value="1"/>
</dbReference>
<evidence type="ECO:0000256" key="6">
    <source>
        <dbReference type="ARBA" id="ARBA00023002"/>
    </source>
</evidence>
<dbReference type="Pfam" id="PF00186">
    <property type="entry name" value="DHFR_1"/>
    <property type="match status" value="1"/>
</dbReference>
<evidence type="ECO:0000256" key="1">
    <source>
        <dbReference type="ARBA" id="ARBA00004903"/>
    </source>
</evidence>
<evidence type="ECO:0000313" key="12">
    <source>
        <dbReference type="Proteomes" id="UP001629953"/>
    </source>
</evidence>
<dbReference type="NCBIfam" id="NF008037">
    <property type="entry name" value="PRK10769.1"/>
    <property type="match status" value="1"/>
</dbReference>
<sequence>MFISMIAAMAKNRVIGRDNQMPWHLPADLQHFKQTTLGKPILMGRRTYESIGRALPGRRNYVLTRDSHWQAADVTTVGQLQQAIAIEQQHGSSELVIIGGGQLYQRYLPQVKRLYLTLIDLDVDGDTHFPDYQSGDWSISTQTQYYADERNPYNYLFMQLERR</sequence>
<dbReference type="PROSITE" id="PS00075">
    <property type="entry name" value="DHFR_1"/>
    <property type="match status" value="1"/>
</dbReference>
<protein>
    <recommendedName>
        <fullName evidence="3 8">Dihydrofolate reductase</fullName>
        <ecNumber evidence="3 8">1.5.1.3</ecNumber>
    </recommendedName>
</protein>
<keyword evidence="5 8" id="KW-0521">NADP</keyword>
<accession>A0ABW9GAM1</accession>
<name>A0ABW9GAM1_9GAMM</name>
<dbReference type="EMBL" id="JBEQCT010000010">
    <property type="protein sequence ID" value="MFM2486739.1"/>
    <property type="molecule type" value="Genomic_DNA"/>
</dbReference>
<keyword evidence="4 8" id="KW-0554">One-carbon metabolism</keyword>
<dbReference type="RefSeq" id="WP_408625039.1">
    <property type="nucleotide sequence ID" value="NZ_JBEQCT010000010.1"/>
</dbReference>
<evidence type="ECO:0000256" key="3">
    <source>
        <dbReference type="ARBA" id="ARBA00012856"/>
    </source>
</evidence>
<organism evidence="11 12">
    <name type="scientific">Celerinatantimonas yamalensis</name>
    <dbReference type="NCBI Taxonomy" id="559956"/>
    <lineage>
        <taxon>Bacteria</taxon>
        <taxon>Pseudomonadati</taxon>
        <taxon>Pseudomonadota</taxon>
        <taxon>Gammaproteobacteria</taxon>
        <taxon>Celerinatantimonadaceae</taxon>
        <taxon>Celerinatantimonas</taxon>
    </lineage>
</organism>
<dbReference type="Proteomes" id="UP001629953">
    <property type="component" value="Unassembled WGS sequence"/>
</dbReference>
<evidence type="ECO:0000256" key="2">
    <source>
        <dbReference type="ARBA" id="ARBA00009539"/>
    </source>
</evidence>
<dbReference type="InterPro" id="IPR001796">
    <property type="entry name" value="DHFR_dom"/>
</dbReference>
<evidence type="ECO:0000256" key="5">
    <source>
        <dbReference type="ARBA" id="ARBA00022857"/>
    </source>
</evidence>
<comment type="caution">
    <text evidence="11">The sequence shown here is derived from an EMBL/GenBank/DDBJ whole genome shotgun (WGS) entry which is preliminary data.</text>
</comment>
<evidence type="ECO:0000259" key="10">
    <source>
        <dbReference type="PROSITE" id="PS51330"/>
    </source>
</evidence>
<evidence type="ECO:0000313" key="11">
    <source>
        <dbReference type="EMBL" id="MFM2486739.1"/>
    </source>
</evidence>
<dbReference type="Gene3D" id="3.40.430.10">
    <property type="entry name" value="Dihydrofolate Reductase, subunit A"/>
    <property type="match status" value="1"/>
</dbReference>
<comment type="pathway">
    <text evidence="1 8">Cofactor biosynthesis; tetrahydrofolate biosynthesis; 5,6,7,8-tetrahydrofolate from 7,8-dihydrofolate: step 1/1.</text>
</comment>
<dbReference type="PIRSF" id="PIRSF000194">
    <property type="entry name" value="DHFR"/>
    <property type="match status" value="1"/>
</dbReference>
<keyword evidence="6 8" id="KW-0560">Oxidoreductase</keyword>
<dbReference type="InterPro" id="IPR024072">
    <property type="entry name" value="DHFR-like_dom_sf"/>
</dbReference>
<comment type="similarity">
    <text evidence="2 8 9">Belongs to the dihydrofolate reductase family.</text>
</comment>
<evidence type="ECO:0000256" key="8">
    <source>
        <dbReference type="PIRNR" id="PIRNR000194"/>
    </source>
</evidence>
<evidence type="ECO:0000256" key="7">
    <source>
        <dbReference type="ARBA" id="ARBA00025067"/>
    </source>
</evidence>
<evidence type="ECO:0000256" key="4">
    <source>
        <dbReference type="ARBA" id="ARBA00022563"/>
    </source>
</evidence>
<dbReference type="InterPro" id="IPR017925">
    <property type="entry name" value="DHFR_CS"/>
</dbReference>
<feature type="domain" description="DHFR" evidence="10">
    <location>
        <begin position="2"/>
        <end position="162"/>
    </location>
</feature>
<proteinExistence type="inferred from homology"/>